<dbReference type="KEGG" id="pseo:OM33_12800"/>
<feature type="transmembrane region" description="Helical" evidence="19">
    <location>
        <begin position="87"/>
        <end position="108"/>
    </location>
</feature>
<dbReference type="EMBL" id="CP009888">
    <property type="protein sequence ID" value="AIY65907.1"/>
    <property type="molecule type" value="Genomic_DNA"/>
</dbReference>
<comment type="similarity">
    <text evidence="5 18">Belongs to the CDS family.</text>
</comment>
<evidence type="ECO:0000256" key="4">
    <source>
        <dbReference type="ARBA" id="ARBA00005189"/>
    </source>
</evidence>
<evidence type="ECO:0000256" key="10">
    <source>
        <dbReference type="ARBA" id="ARBA00022679"/>
    </source>
</evidence>
<keyword evidence="15 19" id="KW-0472">Membrane</keyword>
<evidence type="ECO:0000256" key="17">
    <source>
        <dbReference type="ARBA" id="ARBA00023264"/>
    </source>
</evidence>
<comment type="pathway">
    <text evidence="3 18">Phospholipid metabolism; CDP-diacylglycerol biosynthesis; CDP-diacylglycerol from sn-glycerol 3-phosphate: step 3/3.</text>
</comment>
<evidence type="ECO:0000256" key="2">
    <source>
        <dbReference type="ARBA" id="ARBA00004651"/>
    </source>
</evidence>
<feature type="transmembrane region" description="Helical" evidence="19">
    <location>
        <begin position="120"/>
        <end position="141"/>
    </location>
</feature>
<evidence type="ECO:0000256" key="12">
    <source>
        <dbReference type="ARBA" id="ARBA00022695"/>
    </source>
</evidence>
<dbReference type="GO" id="GO:0016024">
    <property type="term" value="P:CDP-diacylglycerol biosynthetic process"/>
    <property type="evidence" value="ECO:0007669"/>
    <property type="project" value="UniProtKB-UniPathway"/>
</dbReference>
<evidence type="ECO:0000256" key="11">
    <source>
        <dbReference type="ARBA" id="ARBA00022692"/>
    </source>
</evidence>
<keyword evidence="17" id="KW-1208">Phospholipid metabolism</keyword>
<dbReference type="GO" id="GO:0004605">
    <property type="term" value="F:phosphatidate cytidylyltransferase activity"/>
    <property type="evidence" value="ECO:0007669"/>
    <property type="project" value="UniProtKB-EC"/>
</dbReference>
<comment type="subcellular location">
    <subcellularLocation>
        <location evidence="2">Cell membrane</location>
        <topology evidence="2">Multi-pass membrane protein</topology>
    </subcellularLocation>
</comment>
<keyword evidence="8" id="KW-1003">Cell membrane</keyword>
<proteinExistence type="inferred from homology"/>
<accession>A0A0A7EIU5</accession>
<evidence type="ECO:0000256" key="16">
    <source>
        <dbReference type="ARBA" id="ARBA00023209"/>
    </source>
</evidence>
<feature type="transmembrane region" description="Helical" evidence="19">
    <location>
        <begin position="221"/>
        <end position="241"/>
    </location>
</feature>
<evidence type="ECO:0000256" key="6">
    <source>
        <dbReference type="ARBA" id="ARBA00012487"/>
    </source>
</evidence>
<evidence type="ECO:0000256" key="7">
    <source>
        <dbReference type="ARBA" id="ARBA00019373"/>
    </source>
</evidence>
<dbReference type="InterPro" id="IPR000374">
    <property type="entry name" value="PC_trans"/>
</dbReference>
<dbReference type="eggNOG" id="COG4589">
    <property type="taxonomic scope" value="Bacteria"/>
</dbReference>
<name>A0A0A7EIU5_9GAMM</name>
<feature type="transmembrane region" description="Helical" evidence="19">
    <location>
        <begin position="56"/>
        <end position="75"/>
    </location>
</feature>
<comment type="pathway">
    <text evidence="4">Lipid metabolism.</text>
</comment>
<evidence type="ECO:0000313" key="21">
    <source>
        <dbReference type="Proteomes" id="UP000030341"/>
    </source>
</evidence>
<keyword evidence="21" id="KW-1185">Reference proteome</keyword>
<evidence type="ECO:0000256" key="1">
    <source>
        <dbReference type="ARBA" id="ARBA00001698"/>
    </source>
</evidence>
<dbReference type="HOGENOM" id="CLU_037294_1_2_6"/>
<evidence type="ECO:0000256" key="3">
    <source>
        <dbReference type="ARBA" id="ARBA00005119"/>
    </source>
</evidence>
<dbReference type="PANTHER" id="PTHR46382">
    <property type="entry name" value="PHOSPHATIDATE CYTIDYLYLTRANSFERASE"/>
    <property type="match status" value="1"/>
</dbReference>
<dbReference type="Pfam" id="PF01148">
    <property type="entry name" value="CTP_transf_1"/>
    <property type="match status" value="1"/>
</dbReference>
<dbReference type="AlphaFoldDB" id="A0A0A7EIU5"/>
<keyword evidence="13 19" id="KW-1133">Transmembrane helix</keyword>
<evidence type="ECO:0000313" key="20">
    <source>
        <dbReference type="EMBL" id="AIY65907.1"/>
    </source>
</evidence>
<evidence type="ECO:0000256" key="8">
    <source>
        <dbReference type="ARBA" id="ARBA00022475"/>
    </source>
</evidence>
<keyword evidence="10 18" id="KW-0808">Transferase</keyword>
<feature type="transmembrane region" description="Helical" evidence="19">
    <location>
        <begin position="153"/>
        <end position="174"/>
    </location>
</feature>
<dbReference type="OrthoDB" id="9799199at2"/>
<evidence type="ECO:0000256" key="5">
    <source>
        <dbReference type="ARBA" id="ARBA00010185"/>
    </source>
</evidence>
<keyword evidence="9" id="KW-0444">Lipid biosynthesis</keyword>
<feature type="transmembrane region" description="Helical" evidence="19">
    <location>
        <begin position="195"/>
        <end position="215"/>
    </location>
</feature>
<dbReference type="GO" id="GO:0005886">
    <property type="term" value="C:plasma membrane"/>
    <property type="evidence" value="ECO:0007669"/>
    <property type="project" value="UniProtKB-SubCell"/>
</dbReference>
<dbReference type="EC" id="2.7.7.41" evidence="6 18"/>
<evidence type="ECO:0000256" key="13">
    <source>
        <dbReference type="ARBA" id="ARBA00022989"/>
    </source>
</evidence>
<evidence type="ECO:0000256" key="19">
    <source>
        <dbReference type="SAM" id="Phobius"/>
    </source>
</evidence>
<dbReference type="RefSeq" id="WP_038642247.1">
    <property type="nucleotide sequence ID" value="NZ_CP009888.1"/>
</dbReference>
<dbReference type="PANTHER" id="PTHR46382:SF1">
    <property type="entry name" value="PHOSPHATIDATE CYTIDYLYLTRANSFERASE"/>
    <property type="match status" value="1"/>
</dbReference>
<keyword evidence="11 18" id="KW-0812">Transmembrane</keyword>
<dbReference type="STRING" id="1348114.OM33_12800"/>
<gene>
    <name evidence="20" type="ORF">OM33_12800</name>
</gene>
<evidence type="ECO:0000256" key="18">
    <source>
        <dbReference type="RuleBase" id="RU003938"/>
    </source>
</evidence>
<comment type="catalytic activity">
    <reaction evidence="1 18">
        <text>a 1,2-diacyl-sn-glycero-3-phosphate + CTP + H(+) = a CDP-1,2-diacyl-sn-glycerol + diphosphate</text>
        <dbReference type="Rhea" id="RHEA:16229"/>
        <dbReference type="ChEBI" id="CHEBI:15378"/>
        <dbReference type="ChEBI" id="CHEBI:33019"/>
        <dbReference type="ChEBI" id="CHEBI:37563"/>
        <dbReference type="ChEBI" id="CHEBI:58332"/>
        <dbReference type="ChEBI" id="CHEBI:58608"/>
        <dbReference type="EC" id="2.7.7.41"/>
    </reaction>
</comment>
<dbReference type="Proteomes" id="UP000030341">
    <property type="component" value="Chromosome 1"/>
</dbReference>
<organism evidence="20 21">
    <name type="scientific">Pseudoalteromonas piratica</name>
    <dbReference type="NCBI Taxonomy" id="1348114"/>
    <lineage>
        <taxon>Bacteria</taxon>
        <taxon>Pseudomonadati</taxon>
        <taxon>Pseudomonadota</taxon>
        <taxon>Gammaproteobacteria</taxon>
        <taxon>Alteromonadales</taxon>
        <taxon>Pseudoalteromonadaceae</taxon>
        <taxon>Pseudoalteromonas</taxon>
    </lineage>
</organism>
<evidence type="ECO:0000256" key="15">
    <source>
        <dbReference type="ARBA" id="ARBA00023136"/>
    </source>
</evidence>
<keyword evidence="14" id="KW-0443">Lipid metabolism</keyword>
<dbReference type="UniPathway" id="UPA00557">
    <property type="reaction ID" value="UER00614"/>
</dbReference>
<sequence length="288" mass="31227">MLIKRILTSLVLAPAALALVFYTPLELFSLIAGLIVLLSAWEWSAFMGLKKFAARISYVAGMAVILFIANGFWPIESLWQNGQLIGSANYVFTLAVAWWLVACALVWTYPRTAKAWHSGLMMRAIAGLLTLLPMWLALNVLRSSEYATDATQGSILIMVVLGIVWSADIGAYFSGKNLGKHKLMPLVSPNKTIEGLVGGLICSGIFVLAFCYFTKVPTDKWFIYAAMAAVVALFSAVGDLLESMFKREVGLKDSGSCLPGHGGILDRIDSLTAAAPLFAAFYAWTLVA</sequence>
<evidence type="ECO:0000256" key="9">
    <source>
        <dbReference type="ARBA" id="ARBA00022516"/>
    </source>
</evidence>
<evidence type="ECO:0000256" key="14">
    <source>
        <dbReference type="ARBA" id="ARBA00023098"/>
    </source>
</evidence>
<reference evidence="20 21" key="1">
    <citation type="submission" date="2014-11" db="EMBL/GenBank/DDBJ databases">
        <title>Complete Genome Sequence of Pseudoalteromonas sp. Strain OCN003 Isolated from Kaneohe Bay, Oahu, Hawaii.</title>
        <authorList>
            <person name="Beurmann S."/>
            <person name="Videau P."/>
            <person name="Ushijima B."/>
            <person name="Smith A.M."/>
            <person name="Aeby G.S."/>
            <person name="Callahan S.M."/>
            <person name="Belcaid M."/>
        </authorList>
    </citation>
    <scope>NUCLEOTIDE SEQUENCE [LARGE SCALE GENOMIC DNA]</scope>
    <source>
        <strain evidence="20 21">OCN003</strain>
    </source>
</reference>
<protein>
    <recommendedName>
        <fullName evidence="7 18">Phosphatidate cytidylyltransferase</fullName>
        <ecNumber evidence="6 18">2.7.7.41</ecNumber>
    </recommendedName>
</protein>
<keyword evidence="16" id="KW-0594">Phospholipid biosynthesis</keyword>
<keyword evidence="12 18" id="KW-0548">Nucleotidyltransferase</keyword>
<dbReference type="PROSITE" id="PS01315">
    <property type="entry name" value="CDS"/>
    <property type="match status" value="1"/>
</dbReference>